<accession>A0A8E2QCC7</accession>
<dbReference type="EMBL" id="POUK01000006">
    <property type="protein sequence ID" value="PNF75420.1"/>
    <property type="molecule type" value="Genomic_DNA"/>
</dbReference>
<keyword evidence="2" id="KW-1185">Reference proteome</keyword>
<evidence type="ECO:0000313" key="1">
    <source>
        <dbReference type="EMBL" id="PNF75420.1"/>
    </source>
</evidence>
<name>A0A8E2QCC7_9GAMM</name>
<protein>
    <submittedName>
        <fullName evidence="1">Uncharacterized protein</fullName>
    </submittedName>
</protein>
<evidence type="ECO:0000313" key="2">
    <source>
        <dbReference type="Proteomes" id="UP000235881"/>
    </source>
</evidence>
<dbReference type="Proteomes" id="UP000235881">
    <property type="component" value="Unassembled WGS sequence"/>
</dbReference>
<reference evidence="1 2" key="1">
    <citation type="submission" date="2018-01" db="EMBL/GenBank/DDBJ databases">
        <title>Denitrification phenotypes of diverse strains of Pseudomonas stutzeri.</title>
        <authorList>
            <person name="Milligan D.A."/>
            <person name="Bergaust L."/>
            <person name="Bakken L.R."/>
            <person name="Frostegard A."/>
        </authorList>
    </citation>
    <scope>NUCLEOTIDE SEQUENCE [LARGE SCALE GENOMIC DNA]</scope>
    <source>
        <strain evidence="1 2">DSM 50238</strain>
    </source>
</reference>
<gene>
    <name evidence="1" type="ORF">CXK95_15330</name>
</gene>
<proteinExistence type="predicted"/>
<dbReference type="AlphaFoldDB" id="A0A8E2QCC7"/>
<comment type="caution">
    <text evidence="1">The sequence shown here is derived from an EMBL/GenBank/DDBJ whole genome shotgun (WGS) entry which is preliminary data.</text>
</comment>
<organism evidence="1 2">
    <name type="scientific">Stutzerimonas degradans</name>
    <dbReference type="NCBI Taxonomy" id="2968968"/>
    <lineage>
        <taxon>Bacteria</taxon>
        <taxon>Pseudomonadati</taxon>
        <taxon>Pseudomonadota</taxon>
        <taxon>Gammaproteobacteria</taxon>
        <taxon>Pseudomonadales</taxon>
        <taxon>Pseudomonadaceae</taxon>
        <taxon>Stutzerimonas</taxon>
    </lineage>
</organism>
<sequence length="69" mass="8048">MPRQPHPFTFMCTRCSWTKTTIPLSDALVIGRDWFTQCPKCGSESLKHVPASQREILKARLEQFFRLHS</sequence>